<dbReference type="AlphaFoldDB" id="A0A1H0Z9I9"/>
<dbReference type="EMBL" id="FNKQ01000001">
    <property type="protein sequence ID" value="SDQ23796.1"/>
    <property type="molecule type" value="Genomic_DNA"/>
</dbReference>
<dbReference type="Proteomes" id="UP000199289">
    <property type="component" value="Unassembled WGS sequence"/>
</dbReference>
<accession>A0A1H0Z9I9</accession>
<gene>
    <name evidence="2" type="ORF">DWB78_14780</name>
    <name evidence="3" type="ORF">SAMN05216278_1081</name>
</gene>
<feature type="region of interest" description="Disordered" evidence="1">
    <location>
        <begin position="7"/>
        <end position="58"/>
    </location>
</feature>
<feature type="compositionally biased region" description="Basic and acidic residues" evidence="1">
    <location>
        <begin position="366"/>
        <end position="379"/>
    </location>
</feature>
<feature type="compositionally biased region" description="Basic and acidic residues" evidence="1">
    <location>
        <begin position="342"/>
        <end position="355"/>
    </location>
</feature>
<evidence type="ECO:0000256" key="1">
    <source>
        <dbReference type="SAM" id="MobiDB-lite"/>
    </source>
</evidence>
<dbReference type="OrthoDB" id="275823at2157"/>
<dbReference type="RefSeq" id="WP_114936178.1">
    <property type="nucleotide sequence ID" value="NZ_FNKQ01000001.1"/>
</dbReference>
<keyword evidence="5" id="KW-1185">Reference proteome</keyword>
<dbReference type="Proteomes" id="UP000255421">
    <property type="component" value="Unassembled WGS sequence"/>
</dbReference>
<organism evidence="3 4">
    <name type="scientific">Halopelagius longus</name>
    <dbReference type="NCBI Taxonomy" id="1236180"/>
    <lineage>
        <taxon>Archaea</taxon>
        <taxon>Methanobacteriati</taxon>
        <taxon>Methanobacteriota</taxon>
        <taxon>Stenosarchaea group</taxon>
        <taxon>Halobacteria</taxon>
        <taxon>Halobacteriales</taxon>
        <taxon>Haloferacaceae</taxon>
    </lineage>
</organism>
<dbReference type="EMBL" id="QQST01000001">
    <property type="protein sequence ID" value="RDI72886.1"/>
    <property type="molecule type" value="Genomic_DNA"/>
</dbReference>
<sequence>MAVLIPLAGCGSAVTAGGSSEPTEQPTPEPTPVPTATSTPTSTPTPLSEGNSTSTQELSLETLAEEEGVDAVGLNESTKRRVRGVLANFSENLPENESERRDALLATADETCRMSRQNFTESVNVSQVENDSKEAKKLARRLSYSSQIVNERFTDDVPVSNFKRLREGTDKATKYVPVLGSVNRFFEASCAASMNPNSEEKLRDFQVAAMMVGVDLVLAYSGVGYSPAFKGTRFVMNKGSQVGLYRLRYVCGNRCWGLAWSETHWIIRGEMVSGIHDTAKFAANSGLTLTGEDITYLAERQGLNKSQMVELASRLQKDGIEWGTDLFDGVEGCLSEVNVSDASKDPEKAVDDAKDAVGSFLGGSENKSETTESSCRGDIEQNSLDA</sequence>
<evidence type="ECO:0000313" key="4">
    <source>
        <dbReference type="Proteomes" id="UP000199289"/>
    </source>
</evidence>
<proteinExistence type="predicted"/>
<name>A0A1H0Z9I9_9EURY</name>
<feature type="compositionally biased region" description="Low complexity" evidence="1">
    <location>
        <begin position="34"/>
        <end position="49"/>
    </location>
</feature>
<reference evidence="2 5" key="3">
    <citation type="submission" date="2018-07" db="EMBL/GenBank/DDBJ databases">
        <title>Genome sequence of extremly halophilic archaeon Halopelagius longus strain BC12-B1.</title>
        <authorList>
            <person name="Zhang X."/>
        </authorList>
    </citation>
    <scope>NUCLEOTIDE SEQUENCE [LARGE SCALE GENOMIC DNA]</scope>
    <source>
        <strain evidence="2 5">BC12-B1</strain>
    </source>
</reference>
<evidence type="ECO:0000313" key="2">
    <source>
        <dbReference type="EMBL" id="RDI72886.1"/>
    </source>
</evidence>
<evidence type="ECO:0000313" key="3">
    <source>
        <dbReference type="EMBL" id="SDQ23796.1"/>
    </source>
</evidence>
<reference evidence="4" key="1">
    <citation type="submission" date="2016-10" db="EMBL/GenBank/DDBJ databases">
        <authorList>
            <person name="Varghese N."/>
            <person name="Submissions S."/>
        </authorList>
    </citation>
    <scope>NUCLEOTIDE SEQUENCE [LARGE SCALE GENOMIC DNA]</scope>
    <source>
        <strain evidence="4">CGMCC 1.12397</strain>
    </source>
</reference>
<feature type="region of interest" description="Disordered" evidence="1">
    <location>
        <begin position="342"/>
        <end position="386"/>
    </location>
</feature>
<evidence type="ECO:0000313" key="5">
    <source>
        <dbReference type="Proteomes" id="UP000255421"/>
    </source>
</evidence>
<protein>
    <submittedName>
        <fullName evidence="3">Uncharacterized protein</fullName>
    </submittedName>
</protein>
<reference evidence="3" key="2">
    <citation type="submission" date="2016-10" db="EMBL/GenBank/DDBJ databases">
        <authorList>
            <person name="de Groot N.N."/>
        </authorList>
    </citation>
    <scope>NUCLEOTIDE SEQUENCE [LARGE SCALE GENOMIC DNA]</scope>
    <source>
        <strain evidence="3">CGMCC 1.12397</strain>
    </source>
</reference>